<organism evidence="15 16">
    <name type="scientific">Massilia cellulosiltytica</name>
    <dbReference type="NCBI Taxonomy" id="2683234"/>
    <lineage>
        <taxon>Bacteria</taxon>
        <taxon>Pseudomonadati</taxon>
        <taxon>Pseudomonadota</taxon>
        <taxon>Betaproteobacteria</taxon>
        <taxon>Burkholderiales</taxon>
        <taxon>Oxalobacteraceae</taxon>
        <taxon>Telluria group</taxon>
        <taxon>Massilia</taxon>
    </lineage>
</organism>
<dbReference type="GO" id="GO:0009279">
    <property type="term" value="C:cell outer membrane"/>
    <property type="evidence" value="ECO:0007669"/>
    <property type="project" value="UniProtKB-SubCell"/>
</dbReference>
<evidence type="ECO:0000256" key="2">
    <source>
        <dbReference type="ARBA" id="ARBA00009810"/>
    </source>
</evidence>
<feature type="domain" description="TonB-dependent receptor plug" evidence="14">
    <location>
        <begin position="66"/>
        <end position="180"/>
    </location>
</feature>
<dbReference type="PANTHER" id="PTHR47234">
    <property type="match status" value="1"/>
</dbReference>
<comment type="subcellular location">
    <subcellularLocation>
        <location evidence="1 10">Cell outer membrane</location>
        <topology evidence="1 10">Multi-pass membrane protein</topology>
    </subcellularLocation>
</comment>
<keyword evidence="6 11" id="KW-0798">TonB box</keyword>
<dbReference type="InterPro" id="IPR039426">
    <property type="entry name" value="TonB-dep_rcpt-like"/>
</dbReference>
<keyword evidence="16" id="KW-1185">Reference proteome</keyword>
<evidence type="ECO:0000256" key="4">
    <source>
        <dbReference type="ARBA" id="ARBA00022452"/>
    </source>
</evidence>
<accession>A0A7X3G255</accession>
<dbReference type="Pfam" id="PF07715">
    <property type="entry name" value="Plug"/>
    <property type="match status" value="1"/>
</dbReference>
<dbReference type="InterPro" id="IPR012910">
    <property type="entry name" value="Plug_dom"/>
</dbReference>
<evidence type="ECO:0000313" key="15">
    <source>
        <dbReference type="EMBL" id="MVW62158.1"/>
    </source>
</evidence>
<sequence>MTIRPARRSEAQPLQPYPLKLSTAALLGAGLISAATVCAQEAAPAPKAVDNVVTVTGSRIAARGFNQPTPTTTLTADDIEKSAEPNIFNTIAQLPALQGSTGSQVLTYSTSSGQQGLSAFSLRGLGAFRTLTLLDGQRVVPANVTGVTDISQFPQLLVKRVDVVTGGASASYGSDAVGGVVNFITDKKFTGFKANIEGGETTYHDDKNVTLQAAWGRGFLDDKLHVVVSVERSKEDGIPPNGFGAGPGPNGRTAFKAPAFQTRPFAQTTDGKPQIYDIRNAQNYQYNLYGLITSGPLQGTAFGDGGVPYKFNYGSNGVPDGKGGVSGCISPFCVGGDLSGVSANTTTLASELKRENAYTRIGYAINDDHEIYMTINAAEVNSQNQPNGGAPKNANLTIQCDNPFLPASIAAACAANNITSFQYGTGNANLPKYISVEPTRRMARYVIGADGRFDAGGTTWSYNGYYQRGINRTDLYVNNITLTPRYNAAIDAIRLPDGSIVCRSVVARNSGCQPLNIIGNVPQSTGALAYVMPPNGPQQHARQTQDVASFNVSGEPLALWAGPLAVATGLEYRREAYTVRADPYGNGVTADSPNSPAYPADPLLNTSSGANWFAGNYHNGSGAYSVREAYLEVNLPLFKSAGLGEANLNVAGRGTSYSTAGNAKTWKIGGTWKTSIDGVRLRAVTSRDVRAPNLSELFAPVVITNNVVNHKGTTLTVQQQVTGNPALKPEVARSTELGIVLAQPRWAPGFSASFDYYTIKVNGVISTLGLQQEVDLCDAGHQDLCAAMVLDSPVPTNNYVRLQQFNLASLKLKGYDIETSYRGSMAGLGLPGMFTLRALATHTIDNITDSGVPGTIPTQGAGVNMGTTPRWKLLASQGWSSDSGSLTLSERWISNGVYSNEYIECQTNCPVSTPIHQTIDNNHMKGVLYVDLGATYKVSENVMAYAKIDNLANRNAPTSGNGINPSLYDLFGRMYRAGVRFTF</sequence>
<dbReference type="RefSeq" id="WP_160409789.1">
    <property type="nucleotide sequence ID" value="NZ_WSES01000006.1"/>
</dbReference>
<dbReference type="Proteomes" id="UP000443353">
    <property type="component" value="Unassembled WGS sequence"/>
</dbReference>
<evidence type="ECO:0000256" key="6">
    <source>
        <dbReference type="ARBA" id="ARBA00023077"/>
    </source>
</evidence>
<evidence type="ECO:0000256" key="3">
    <source>
        <dbReference type="ARBA" id="ARBA00022448"/>
    </source>
</evidence>
<dbReference type="SUPFAM" id="SSF56935">
    <property type="entry name" value="Porins"/>
    <property type="match status" value="1"/>
</dbReference>
<dbReference type="EMBL" id="WSES01000006">
    <property type="protein sequence ID" value="MVW62158.1"/>
    <property type="molecule type" value="Genomic_DNA"/>
</dbReference>
<feature type="domain" description="TonB-dependent receptor-like beta-barrel" evidence="13">
    <location>
        <begin position="448"/>
        <end position="951"/>
    </location>
</feature>
<dbReference type="InterPro" id="IPR036942">
    <property type="entry name" value="Beta-barrel_TonB_sf"/>
</dbReference>
<comment type="similarity">
    <text evidence="2 10 11">Belongs to the TonB-dependent receptor family.</text>
</comment>
<evidence type="ECO:0000259" key="13">
    <source>
        <dbReference type="Pfam" id="PF00593"/>
    </source>
</evidence>
<feature type="signal peptide" evidence="12">
    <location>
        <begin position="1"/>
        <end position="39"/>
    </location>
</feature>
<gene>
    <name evidence="15" type="ORF">GPY61_19670</name>
</gene>
<dbReference type="Gene3D" id="2.40.170.20">
    <property type="entry name" value="TonB-dependent receptor, beta-barrel domain"/>
    <property type="match status" value="1"/>
</dbReference>
<evidence type="ECO:0000256" key="9">
    <source>
        <dbReference type="ARBA" id="ARBA00023237"/>
    </source>
</evidence>
<evidence type="ECO:0000256" key="7">
    <source>
        <dbReference type="ARBA" id="ARBA00023136"/>
    </source>
</evidence>
<comment type="caution">
    <text evidence="15">The sequence shown here is derived from an EMBL/GenBank/DDBJ whole genome shotgun (WGS) entry which is preliminary data.</text>
</comment>
<keyword evidence="5 10" id="KW-0812">Transmembrane</keyword>
<evidence type="ECO:0000313" key="16">
    <source>
        <dbReference type="Proteomes" id="UP000443353"/>
    </source>
</evidence>
<evidence type="ECO:0000256" key="8">
    <source>
        <dbReference type="ARBA" id="ARBA00023170"/>
    </source>
</evidence>
<dbReference type="InterPro" id="IPR037066">
    <property type="entry name" value="Plug_dom_sf"/>
</dbReference>
<keyword evidence="4 10" id="KW-1134">Transmembrane beta strand</keyword>
<evidence type="ECO:0000256" key="10">
    <source>
        <dbReference type="PROSITE-ProRule" id="PRU01360"/>
    </source>
</evidence>
<keyword evidence="9 10" id="KW-0998">Cell outer membrane</keyword>
<evidence type="ECO:0000256" key="11">
    <source>
        <dbReference type="RuleBase" id="RU003357"/>
    </source>
</evidence>
<protein>
    <submittedName>
        <fullName evidence="15">TonB-dependent receptor</fullName>
    </submittedName>
</protein>
<name>A0A7X3G255_9BURK</name>
<dbReference type="Gene3D" id="2.170.130.10">
    <property type="entry name" value="TonB-dependent receptor, plug domain"/>
    <property type="match status" value="1"/>
</dbReference>
<reference evidence="15 16" key="1">
    <citation type="submission" date="2019-12" db="EMBL/GenBank/DDBJ databases">
        <authorList>
            <person name="Li C."/>
            <person name="Zhao J."/>
        </authorList>
    </citation>
    <scope>NUCLEOTIDE SEQUENCE [LARGE SCALE GENOMIC DNA]</scope>
    <source>
        <strain evidence="15 16">NEAU-DD11</strain>
    </source>
</reference>
<keyword evidence="3 10" id="KW-0813">Transport</keyword>
<dbReference type="InterPro" id="IPR000531">
    <property type="entry name" value="Beta-barrel_TonB"/>
</dbReference>
<dbReference type="Pfam" id="PF00593">
    <property type="entry name" value="TonB_dep_Rec_b-barrel"/>
    <property type="match status" value="1"/>
</dbReference>
<feature type="chain" id="PRO_5031574987" evidence="12">
    <location>
        <begin position="40"/>
        <end position="983"/>
    </location>
</feature>
<evidence type="ECO:0000259" key="14">
    <source>
        <dbReference type="Pfam" id="PF07715"/>
    </source>
</evidence>
<keyword evidence="7 10" id="KW-0472">Membrane</keyword>
<evidence type="ECO:0000256" key="12">
    <source>
        <dbReference type="SAM" id="SignalP"/>
    </source>
</evidence>
<keyword evidence="8 15" id="KW-0675">Receptor</keyword>
<dbReference type="PROSITE" id="PS52016">
    <property type="entry name" value="TONB_DEPENDENT_REC_3"/>
    <property type="match status" value="1"/>
</dbReference>
<keyword evidence="12" id="KW-0732">Signal</keyword>
<dbReference type="PANTHER" id="PTHR47234:SF3">
    <property type="entry name" value="SECRETIN_TONB SHORT N-TERMINAL DOMAIN-CONTAINING PROTEIN"/>
    <property type="match status" value="1"/>
</dbReference>
<evidence type="ECO:0000256" key="5">
    <source>
        <dbReference type="ARBA" id="ARBA00022692"/>
    </source>
</evidence>
<dbReference type="AlphaFoldDB" id="A0A7X3G255"/>
<proteinExistence type="inferred from homology"/>
<evidence type="ECO:0000256" key="1">
    <source>
        <dbReference type="ARBA" id="ARBA00004571"/>
    </source>
</evidence>